<organism evidence="7 8">
    <name type="scientific">Rhizoctonia solani</name>
    <dbReference type="NCBI Taxonomy" id="456999"/>
    <lineage>
        <taxon>Eukaryota</taxon>
        <taxon>Fungi</taxon>
        <taxon>Dikarya</taxon>
        <taxon>Basidiomycota</taxon>
        <taxon>Agaricomycotina</taxon>
        <taxon>Agaricomycetes</taxon>
        <taxon>Cantharellales</taxon>
        <taxon>Ceratobasidiaceae</taxon>
        <taxon>Rhizoctonia</taxon>
    </lineage>
</organism>
<evidence type="ECO:0000256" key="2">
    <source>
        <dbReference type="ARBA" id="ARBA00022723"/>
    </source>
</evidence>
<feature type="region of interest" description="Disordered" evidence="6">
    <location>
        <begin position="269"/>
        <end position="336"/>
    </location>
</feature>
<evidence type="ECO:0000313" key="8">
    <source>
        <dbReference type="Proteomes" id="UP000602905"/>
    </source>
</evidence>
<feature type="region of interest" description="Disordered" evidence="6">
    <location>
        <begin position="530"/>
        <end position="554"/>
    </location>
</feature>
<feature type="compositionally biased region" description="Polar residues" evidence="6">
    <location>
        <begin position="532"/>
        <end position="551"/>
    </location>
</feature>
<dbReference type="AlphaFoldDB" id="A0A8H7LU39"/>
<dbReference type="InterPro" id="IPR050815">
    <property type="entry name" value="TF_fung"/>
</dbReference>
<evidence type="ECO:0000256" key="1">
    <source>
        <dbReference type="ARBA" id="ARBA00004123"/>
    </source>
</evidence>
<dbReference type="GO" id="GO:0005634">
    <property type="term" value="C:nucleus"/>
    <property type="evidence" value="ECO:0007669"/>
    <property type="project" value="UniProtKB-SubCell"/>
</dbReference>
<dbReference type="OrthoDB" id="3194278at2759"/>
<dbReference type="CDD" id="cd12148">
    <property type="entry name" value="fungal_TF_MHR"/>
    <property type="match status" value="1"/>
</dbReference>
<evidence type="ECO:0000256" key="3">
    <source>
        <dbReference type="ARBA" id="ARBA00023015"/>
    </source>
</evidence>
<feature type="region of interest" description="Disordered" evidence="6">
    <location>
        <begin position="753"/>
        <end position="782"/>
    </location>
</feature>
<evidence type="ECO:0000256" key="4">
    <source>
        <dbReference type="ARBA" id="ARBA00023163"/>
    </source>
</evidence>
<keyword evidence="5" id="KW-0539">Nucleus</keyword>
<sequence length="782" mass="84638">MMPPLLTSPWPQGLCIEGADAMNAAGESCGTKPACDRCVRSNTACVYDPVEKSKVALLRDEVVMLRQKVKTLEAMISSAPKSSSPPLSTSVPAKRRSPSGDIPPRPHPPPPPRTQKRSISLSSEDQIKLLNQFSQVQHVAYEYTNVPPNRGFLSPSHPAGEPYAAKTSAFLLASHFSPNPALRSLSTDLLECTRDCIDEAIRTADFSPRSLTLARPMPSAALVLDAIHASTLLASWLLVQGRCVECQQTLFSAAKLAILSGIHKIRSLDSTGRTPSPISPKHPPSSHSGQRSPISDERYKPSSADGRLSPSHLQPLGSSTQRSVTPATQNFEASAEGPIKTMIPHPVGIADTKNRVGILWQLLCLGELIMIVLGHEAGYHTAAKDKRRIYKTGQVLGCLGPSPMGEGCRLKWAGAAWNGDSGAKERGCAEFLSLLYGPPGCDGTTSDVGGAGEVGAHLGRWLDPRDDYPERTEEIRRVHYTAAILMGSSVNVSLPWEDCPSEVRVETIWPDFDSNETTCTSIASLFHATRKASPSPSLAPTGSTRAGSPPSSVDPYALRAKSVVLLERAVRLSAQSERGSRPSSPRSPDQAASGHPVVGDATRAAIKETDTAISNVLEQLPTERSIAALHPHTLLLCARVRLHETLMSQEHVSQVVWVQSAVAIVRLLDGMRMDDVVRGADLLLAYAWMASYMVLLHERYYVPYHPESEHVARIKSDLDKLKALLDTVGVRMPVIATLFKTSVDQFHALRNRKSASPFATPPPSDNGEVKTEDEHDELVDDD</sequence>
<comment type="caution">
    <text evidence="7">The sequence shown here is derived from an EMBL/GenBank/DDBJ whole genome shotgun (WGS) entry which is preliminary data.</text>
</comment>
<reference evidence="7" key="1">
    <citation type="submission" date="2020-09" db="EMBL/GenBank/DDBJ databases">
        <title>Comparative genome analyses of four rice-infecting Rhizoctonia solani isolates reveal extensive enrichment of homogalacturonan modification genes.</title>
        <authorList>
            <person name="Lee D.-Y."/>
            <person name="Jeon J."/>
            <person name="Kim K.-T."/>
            <person name="Cheong K."/>
            <person name="Song H."/>
            <person name="Choi G."/>
            <person name="Ko J."/>
            <person name="Opiyo S.O."/>
            <person name="Zuo S."/>
            <person name="Madhav S."/>
            <person name="Lee Y.-H."/>
            <person name="Wang G.-L."/>
        </authorList>
    </citation>
    <scope>NUCLEOTIDE SEQUENCE</scope>
    <source>
        <strain evidence="7">AG1-IA WGL</strain>
    </source>
</reference>
<evidence type="ECO:0000256" key="5">
    <source>
        <dbReference type="ARBA" id="ARBA00023242"/>
    </source>
</evidence>
<dbReference type="GO" id="GO:0000981">
    <property type="term" value="F:DNA-binding transcription factor activity, RNA polymerase II-specific"/>
    <property type="evidence" value="ECO:0007669"/>
    <property type="project" value="InterPro"/>
</dbReference>
<keyword evidence="4" id="KW-0804">Transcription</keyword>
<feature type="non-terminal residue" evidence="7">
    <location>
        <position position="782"/>
    </location>
</feature>
<feature type="compositionally biased region" description="Low complexity" evidence="6">
    <location>
        <begin position="77"/>
        <end position="92"/>
    </location>
</feature>
<feature type="region of interest" description="Disordered" evidence="6">
    <location>
        <begin position="573"/>
        <end position="598"/>
    </location>
</feature>
<dbReference type="PANTHER" id="PTHR47338">
    <property type="entry name" value="ZN(II)2CYS6 TRANSCRIPTION FACTOR (EUROFUNG)-RELATED"/>
    <property type="match status" value="1"/>
</dbReference>
<feature type="compositionally biased region" description="Pro residues" evidence="6">
    <location>
        <begin position="101"/>
        <end position="113"/>
    </location>
</feature>
<dbReference type="GO" id="GO:0008270">
    <property type="term" value="F:zinc ion binding"/>
    <property type="evidence" value="ECO:0007669"/>
    <property type="project" value="InterPro"/>
</dbReference>
<feature type="compositionally biased region" description="Polar residues" evidence="6">
    <location>
        <begin position="316"/>
        <end position="332"/>
    </location>
</feature>
<keyword evidence="2" id="KW-0479">Metal-binding</keyword>
<protein>
    <submittedName>
        <fullName evidence="7">Uncharacterized protein</fullName>
    </submittedName>
</protein>
<evidence type="ECO:0000313" key="7">
    <source>
        <dbReference type="EMBL" id="KAF8695634.1"/>
    </source>
</evidence>
<dbReference type="InterPro" id="IPR036864">
    <property type="entry name" value="Zn2-C6_fun-type_DNA-bd_sf"/>
</dbReference>
<keyword evidence="3" id="KW-0805">Transcription regulation</keyword>
<gene>
    <name evidence="7" type="ORF">RHS03_08046</name>
</gene>
<dbReference type="Gene3D" id="4.10.240.10">
    <property type="entry name" value="Zn(2)-C6 fungal-type DNA-binding domain"/>
    <property type="match status" value="1"/>
</dbReference>
<feature type="region of interest" description="Disordered" evidence="6">
    <location>
        <begin position="76"/>
        <end position="120"/>
    </location>
</feature>
<name>A0A8H7LU39_9AGAM</name>
<evidence type="ECO:0000256" key="6">
    <source>
        <dbReference type="SAM" id="MobiDB-lite"/>
    </source>
</evidence>
<proteinExistence type="predicted"/>
<dbReference type="EMBL" id="JACYCD010000369">
    <property type="protein sequence ID" value="KAF8695634.1"/>
    <property type="molecule type" value="Genomic_DNA"/>
</dbReference>
<accession>A0A8H7LU39</accession>
<dbReference type="Proteomes" id="UP000602905">
    <property type="component" value="Unassembled WGS sequence"/>
</dbReference>
<dbReference type="PANTHER" id="PTHR47338:SF29">
    <property type="entry name" value="ZN(2)-C6 FUNGAL-TYPE DOMAIN-CONTAINING PROTEIN"/>
    <property type="match status" value="1"/>
</dbReference>
<comment type="subcellular location">
    <subcellularLocation>
        <location evidence="1">Nucleus</location>
    </subcellularLocation>
</comment>